<protein>
    <recommendedName>
        <fullName evidence="6">CSN8/PSMD8/EIF3K domain-containing protein</fullName>
    </recommendedName>
</protein>
<dbReference type="PANTHER" id="PTHR13339">
    <property type="entry name" value="COP9 SIGNALOSOME COMPLEX SUBUNIT 8"/>
    <property type="match status" value="1"/>
</dbReference>
<evidence type="ECO:0000313" key="18">
    <source>
        <dbReference type="Proteomes" id="UP000266239"/>
    </source>
</evidence>
<keyword evidence="5" id="KW-0539">Nucleus</keyword>
<reference evidence="15 16" key="2">
    <citation type="submission" date="2018-08" db="EMBL/GenBank/DDBJ databases">
        <title>Aphanomyces genome sequencing and annotation.</title>
        <authorList>
            <person name="Minardi D."/>
            <person name="Oidtmann B."/>
            <person name="Van Der Giezen M."/>
            <person name="Studholme D.J."/>
        </authorList>
    </citation>
    <scope>NUCLEOTIDE SEQUENCE [LARGE SCALE GENOMIC DNA]</scope>
    <source>
        <strain evidence="12 17">197901</strain>
        <strain evidence="10 19">D2</strain>
        <strain evidence="13 22">FDL457</strain>
        <strain evidence="7 15">Kv</strain>
        <strain evidence="11 16">SA</strain>
        <strain evidence="9 21">Si</strain>
        <strain evidence="8 18">Yx</strain>
    </source>
</reference>
<dbReference type="EMBL" id="QUTA01005435">
    <property type="protein sequence ID" value="RHY15769.1"/>
    <property type="molecule type" value="Genomic_DNA"/>
</dbReference>
<evidence type="ECO:0000313" key="15">
    <source>
        <dbReference type="Proteomes" id="UP000265427"/>
    </source>
</evidence>
<gene>
    <name evidence="8" type="ORF">DYB25_000434</name>
    <name evidence="13" type="ORF">DYB26_000802</name>
    <name evidence="14" type="ORF">DYB28_000438</name>
    <name evidence="10" type="ORF">DYB30_003099</name>
    <name evidence="12" type="ORF">DYB31_000429</name>
    <name evidence="9" type="ORF">DYB34_000288</name>
    <name evidence="7" type="ORF">DYB36_000782</name>
    <name evidence="11" type="ORF">DYB38_000484</name>
</gene>
<dbReference type="VEuPathDB" id="FungiDB:H257_04625"/>
<reference evidence="14 20" key="1">
    <citation type="journal article" date="2018" name="J. Invertebr. Pathol.">
        <title>New genotyping method for the causative agent of crayfish plague (Aphanomyces astaci) based on whole genome data.</title>
        <authorList>
            <person name="Minardi D."/>
            <person name="Studholme D.J."/>
            <person name="van der Giezen M."/>
            <person name="Pretto T."/>
            <person name="Oidtmann B."/>
        </authorList>
    </citation>
    <scope>NUCLEOTIDE SEQUENCE [LARGE SCALE GENOMIC DNA]</scope>
    <source>
        <strain evidence="14 20">KB13</strain>
    </source>
</reference>
<dbReference type="EMBL" id="QUTD01005027">
    <property type="protein sequence ID" value="RHY64624.1"/>
    <property type="molecule type" value="Genomic_DNA"/>
</dbReference>
<evidence type="ECO:0000313" key="17">
    <source>
        <dbReference type="Proteomes" id="UP000266196"/>
    </source>
</evidence>
<organism evidence="10 19">
    <name type="scientific">Aphanomyces astaci</name>
    <name type="common">Crayfish plague agent</name>
    <dbReference type="NCBI Taxonomy" id="112090"/>
    <lineage>
        <taxon>Eukaryota</taxon>
        <taxon>Sar</taxon>
        <taxon>Stramenopiles</taxon>
        <taxon>Oomycota</taxon>
        <taxon>Saprolegniomycetes</taxon>
        <taxon>Saprolegniales</taxon>
        <taxon>Verrucalvaceae</taxon>
        <taxon>Aphanomyces</taxon>
    </lineage>
</organism>
<comment type="subcellular location">
    <subcellularLocation>
        <location evidence="2">Cytoplasm</location>
    </subcellularLocation>
    <subcellularLocation>
        <location evidence="1">Nucleus</location>
    </subcellularLocation>
</comment>
<evidence type="ECO:0000256" key="3">
    <source>
        <dbReference type="ARBA" id="ARBA00022490"/>
    </source>
</evidence>
<dbReference type="GO" id="GO:0008180">
    <property type="term" value="C:COP9 signalosome"/>
    <property type="evidence" value="ECO:0007669"/>
    <property type="project" value="UniProtKB-KW"/>
</dbReference>
<dbReference type="EMBL" id="QUTC01002181">
    <property type="protein sequence ID" value="RHY74949.1"/>
    <property type="molecule type" value="Genomic_DNA"/>
</dbReference>
<evidence type="ECO:0000313" key="8">
    <source>
        <dbReference type="EMBL" id="RHY15769.1"/>
    </source>
</evidence>
<dbReference type="Pfam" id="PF10075">
    <property type="entry name" value="CSN8_PSD8_EIF3K"/>
    <property type="match status" value="1"/>
</dbReference>
<sequence>MATHAQPIAARIEQQINDIFNSRQVNGSLDVDQLVGLCEELELLTWSSGPTPMHASLYAIFLAGLLTLRELNRAKYLWKRIPNGSKTDGLPEIWAVGQALWKREIGQAYAAIAALEGLPLPVHVQTIVATLKASIRECNASLLSRAYTSVSTSVVAQALGLTLEDALKFCASQHWNVKGDFAFPNSDGQRASVVAPTPSLPDLDQLHKLSSYILHLEAQTSLKI</sequence>
<dbReference type="GO" id="GO:0010387">
    <property type="term" value="P:COP9 signalosome assembly"/>
    <property type="evidence" value="ECO:0007669"/>
    <property type="project" value="InterPro"/>
</dbReference>
<dbReference type="EMBL" id="QUTB01007032">
    <property type="protein sequence ID" value="RHY47613.1"/>
    <property type="molecule type" value="Genomic_DNA"/>
</dbReference>
<evidence type="ECO:0000313" key="9">
    <source>
        <dbReference type="EMBL" id="RHY47613.1"/>
    </source>
</evidence>
<dbReference type="EMBL" id="QUTE01006375">
    <property type="protein sequence ID" value="RHZ33024.1"/>
    <property type="molecule type" value="Genomic_DNA"/>
</dbReference>
<dbReference type="Proteomes" id="UP000286510">
    <property type="component" value="Unassembled WGS sequence"/>
</dbReference>
<dbReference type="EMBL" id="QUTI01024999">
    <property type="protein sequence ID" value="RLO06489.1"/>
    <property type="molecule type" value="Genomic_DNA"/>
</dbReference>
<dbReference type="Proteomes" id="UP000266643">
    <property type="component" value="Unassembled WGS sequence"/>
</dbReference>
<evidence type="ECO:0000259" key="6">
    <source>
        <dbReference type="Pfam" id="PF10075"/>
    </source>
</evidence>
<evidence type="ECO:0000313" key="16">
    <source>
        <dbReference type="Proteomes" id="UP000265716"/>
    </source>
</evidence>
<proteinExistence type="predicted"/>
<evidence type="ECO:0000256" key="1">
    <source>
        <dbReference type="ARBA" id="ARBA00004123"/>
    </source>
</evidence>
<dbReference type="EMBL" id="QUTF01004423">
    <property type="protein sequence ID" value="RHZ41647.1"/>
    <property type="molecule type" value="Genomic_DNA"/>
</dbReference>
<comment type="caution">
    <text evidence="10">The sequence shown here is derived from an EMBL/GenBank/DDBJ whole genome shotgun (WGS) entry which is preliminary data.</text>
</comment>
<evidence type="ECO:0000313" key="20">
    <source>
        <dbReference type="Proteomes" id="UP000275652"/>
    </source>
</evidence>
<dbReference type="PANTHER" id="PTHR13339:SF0">
    <property type="entry name" value="COP9 SIGNALOSOME COMPLEX SUBUNIT 8"/>
    <property type="match status" value="1"/>
</dbReference>
<dbReference type="Proteomes" id="UP000266196">
    <property type="component" value="Unassembled WGS sequence"/>
</dbReference>
<dbReference type="AlphaFoldDB" id="A0A397DGQ6"/>
<evidence type="ECO:0000313" key="21">
    <source>
        <dbReference type="Proteomes" id="UP000283543"/>
    </source>
</evidence>
<dbReference type="InterPro" id="IPR033205">
    <property type="entry name" value="COP9_CSN8"/>
</dbReference>
<evidence type="ECO:0000313" key="19">
    <source>
        <dbReference type="Proteomes" id="UP000266643"/>
    </source>
</evidence>
<dbReference type="Proteomes" id="UP000275652">
    <property type="component" value="Unassembled WGS sequence"/>
</dbReference>
<dbReference type="Proteomes" id="UP000265716">
    <property type="component" value="Unassembled WGS sequence"/>
</dbReference>
<dbReference type="GO" id="GO:0000338">
    <property type="term" value="P:protein deneddylation"/>
    <property type="evidence" value="ECO:0007669"/>
    <property type="project" value="InterPro"/>
</dbReference>
<dbReference type="EMBL" id="QUSZ01005442">
    <property type="protein sequence ID" value="RHY09660.1"/>
    <property type="molecule type" value="Genomic_DNA"/>
</dbReference>
<keyword evidence="3" id="KW-0963">Cytoplasm</keyword>
<dbReference type="GO" id="GO:0005737">
    <property type="term" value="C:cytoplasm"/>
    <property type="evidence" value="ECO:0007669"/>
    <property type="project" value="UniProtKB-SubCell"/>
</dbReference>
<evidence type="ECO:0000313" key="12">
    <source>
        <dbReference type="EMBL" id="RHZ33024.1"/>
    </source>
</evidence>
<dbReference type="InterPro" id="IPR033464">
    <property type="entry name" value="CSN8_PSD8_EIF3K"/>
</dbReference>
<dbReference type="Proteomes" id="UP000283543">
    <property type="component" value="Unassembled WGS sequence"/>
</dbReference>
<keyword evidence="4" id="KW-0736">Signalosome</keyword>
<dbReference type="Gene3D" id="1.25.40.990">
    <property type="match status" value="1"/>
</dbReference>
<accession>A0A397DGQ6</accession>
<evidence type="ECO:0000256" key="5">
    <source>
        <dbReference type="ARBA" id="ARBA00023242"/>
    </source>
</evidence>
<evidence type="ECO:0000313" key="14">
    <source>
        <dbReference type="EMBL" id="RLO06489.1"/>
    </source>
</evidence>
<evidence type="ECO:0000313" key="7">
    <source>
        <dbReference type="EMBL" id="RHY09660.1"/>
    </source>
</evidence>
<evidence type="ECO:0000313" key="11">
    <source>
        <dbReference type="EMBL" id="RHY74949.1"/>
    </source>
</evidence>
<feature type="domain" description="CSN8/PSMD8/EIF3K" evidence="6">
    <location>
        <begin position="54"/>
        <end position="180"/>
    </location>
</feature>
<evidence type="ECO:0000256" key="2">
    <source>
        <dbReference type="ARBA" id="ARBA00004496"/>
    </source>
</evidence>
<dbReference type="Proteomes" id="UP000265427">
    <property type="component" value="Unassembled WGS sequence"/>
</dbReference>
<evidence type="ECO:0000313" key="10">
    <source>
        <dbReference type="EMBL" id="RHY64624.1"/>
    </source>
</evidence>
<dbReference type="Proteomes" id="UP000266239">
    <property type="component" value="Unassembled WGS sequence"/>
</dbReference>
<evidence type="ECO:0000256" key="4">
    <source>
        <dbReference type="ARBA" id="ARBA00022790"/>
    </source>
</evidence>
<evidence type="ECO:0000313" key="13">
    <source>
        <dbReference type="EMBL" id="RHZ41647.1"/>
    </source>
</evidence>
<name>A0A397DGQ6_APHAT</name>
<evidence type="ECO:0000313" key="22">
    <source>
        <dbReference type="Proteomes" id="UP000286510"/>
    </source>
</evidence>